<dbReference type="Proteomes" id="UP000237105">
    <property type="component" value="Unassembled WGS sequence"/>
</dbReference>
<gene>
    <name evidence="1" type="ORF">PanWU01x14_118860</name>
</gene>
<evidence type="ECO:0000313" key="1">
    <source>
        <dbReference type="EMBL" id="PON65180.1"/>
    </source>
</evidence>
<reference evidence="2" key="1">
    <citation type="submission" date="2016-06" db="EMBL/GenBank/DDBJ databases">
        <title>Parallel loss of symbiosis genes in relatives of nitrogen-fixing non-legume Parasponia.</title>
        <authorList>
            <person name="Van Velzen R."/>
            <person name="Holmer R."/>
            <person name="Bu F."/>
            <person name="Rutten L."/>
            <person name="Van Zeijl A."/>
            <person name="Liu W."/>
            <person name="Santuari L."/>
            <person name="Cao Q."/>
            <person name="Sharma T."/>
            <person name="Shen D."/>
            <person name="Roswanjaya Y."/>
            <person name="Wardhani T."/>
            <person name="Kalhor M.S."/>
            <person name="Jansen J."/>
            <person name="Van den Hoogen J."/>
            <person name="Gungor B."/>
            <person name="Hartog M."/>
            <person name="Hontelez J."/>
            <person name="Verver J."/>
            <person name="Yang W.-C."/>
            <person name="Schijlen E."/>
            <person name="Repin R."/>
            <person name="Schilthuizen M."/>
            <person name="Schranz E."/>
            <person name="Heidstra R."/>
            <person name="Miyata K."/>
            <person name="Fedorova E."/>
            <person name="Kohlen W."/>
            <person name="Bisseling T."/>
            <person name="Smit S."/>
            <person name="Geurts R."/>
        </authorList>
    </citation>
    <scope>NUCLEOTIDE SEQUENCE [LARGE SCALE GENOMIC DNA]</scope>
    <source>
        <strain evidence="2">cv. WU1-14</strain>
    </source>
</reference>
<dbReference type="EMBL" id="JXTB01000090">
    <property type="protein sequence ID" value="PON65180.1"/>
    <property type="molecule type" value="Genomic_DNA"/>
</dbReference>
<comment type="caution">
    <text evidence="1">The sequence shown here is derived from an EMBL/GenBank/DDBJ whole genome shotgun (WGS) entry which is preliminary data.</text>
</comment>
<dbReference type="AlphaFoldDB" id="A0A2P5CVV9"/>
<keyword evidence="2" id="KW-1185">Reference proteome</keyword>
<organism evidence="1 2">
    <name type="scientific">Parasponia andersonii</name>
    <name type="common">Sponia andersonii</name>
    <dbReference type="NCBI Taxonomy" id="3476"/>
    <lineage>
        <taxon>Eukaryota</taxon>
        <taxon>Viridiplantae</taxon>
        <taxon>Streptophyta</taxon>
        <taxon>Embryophyta</taxon>
        <taxon>Tracheophyta</taxon>
        <taxon>Spermatophyta</taxon>
        <taxon>Magnoliopsida</taxon>
        <taxon>eudicotyledons</taxon>
        <taxon>Gunneridae</taxon>
        <taxon>Pentapetalae</taxon>
        <taxon>rosids</taxon>
        <taxon>fabids</taxon>
        <taxon>Rosales</taxon>
        <taxon>Cannabaceae</taxon>
        <taxon>Parasponia</taxon>
    </lineage>
</organism>
<sequence>MWGCRAYPVSTCGCKVEKNGEESVDEEGEGDGGVLEVVEVVGRDGAIRVERLVSLGADKELHGDRGRAAGHDEDELGVLGWLGGREPWWSYVGVWMKSMELDMVVEVP</sequence>
<evidence type="ECO:0000313" key="2">
    <source>
        <dbReference type="Proteomes" id="UP000237105"/>
    </source>
</evidence>
<dbReference type="OrthoDB" id="10354047at2759"/>
<protein>
    <submittedName>
        <fullName evidence="1">Uncharacterized protein</fullName>
    </submittedName>
</protein>
<accession>A0A2P5CVV9</accession>
<proteinExistence type="predicted"/>
<name>A0A2P5CVV9_PARAD</name>